<feature type="domain" description="FHA" evidence="3">
    <location>
        <begin position="65"/>
        <end position="129"/>
    </location>
</feature>
<evidence type="ECO:0000256" key="2">
    <source>
        <dbReference type="SAM" id="MobiDB-lite"/>
    </source>
</evidence>
<feature type="compositionally biased region" description="Basic residues" evidence="2">
    <location>
        <begin position="1"/>
        <end position="10"/>
    </location>
</feature>
<dbReference type="InterPro" id="IPR008984">
    <property type="entry name" value="SMAD_FHA_dom_sf"/>
</dbReference>
<sequence>MCNRSAKRKRAVEENKEKENDTKKKIGSTEEKYEDAERIESRWELMPLGSNPGIKLELRTGKTILGRTKKCELRDIKLSREHAEIQVSKDNKTVTLKPLYRKKNGVVRVNNKAQNGQSSQIYAGDIISLWFTEYSYRLEVISVINIQQEYKVQSRHLPFSSFTTSNLGLSLHQHQHPGVAFHHHHAHPENFPYHKKDQNKEKIRKKESGLSYLAQSAAAILLFCSS</sequence>
<proteinExistence type="predicted"/>
<dbReference type="SUPFAM" id="SSF49879">
    <property type="entry name" value="SMAD/FHA domain"/>
    <property type="match status" value="1"/>
</dbReference>
<name>A0A7S3NHA7_9STRA</name>
<protein>
    <recommendedName>
        <fullName evidence="3">FHA domain-containing protein</fullName>
    </recommendedName>
</protein>
<accession>A0A7S3NHA7</accession>
<dbReference type="InterPro" id="IPR000253">
    <property type="entry name" value="FHA_dom"/>
</dbReference>
<feature type="region of interest" description="Disordered" evidence="2">
    <location>
        <begin position="1"/>
        <end position="33"/>
    </location>
</feature>
<gene>
    <name evidence="4" type="ORF">ALAG00032_LOCUS1728</name>
</gene>
<evidence type="ECO:0000256" key="1">
    <source>
        <dbReference type="PROSITE-ProRule" id="PRU00182"/>
    </source>
</evidence>
<dbReference type="PROSITE" id="PS50889">
    <property type="entry name" value="S4"/>
    <property type="match status" value="1"/>
</dbReference>
<dbReference type="Gene3D" id="2.60.200.20">
    <property type="match status" value="1"/>
</dbReference>
<evidence type="ECO:0000313" key="4">
    <source>
        <dbReference type="EMBL" id="CAE0360996.1"/>
    </source>
</evidence>
<reference evidence="4" key="1">
    <citation type="submission" date="2021-01" db="EMBL/GenBank/DDBJ databases">
        <authorList>
            <person name="Corre E."/>
            <person name="Pelletier E."/>
            <person name="Niang G."/>
            <person name="Scheremetjew M."/>
            <person name="Finn R."/>
            <person name="Kale V."/>
            <person name="Holt S."/>
            <person name="Cochrane G."/>
            <person name="Meng A."/>
            <person name="Brown T."/>
            <person name="Cohen L."/>
        </authorList>
    </citation>
    <scope>NUCLEOTIDE SEQUENCE</scope>
    <source>
        <strain evidence="4">CCMP1510</strain>
    </source>
</reference>
<feature type="compositionally biased region" description="Basic and acidic residues" evidence="2">
    <location>
        <begin position="11"/>
        <end position="33"/>
    </location>
</feature>
<dbReference type="AlphaFoldDB" id="A0A7S3NHA7"/>
<dbReference type="Pfam" id="PF00498">
    <property type="entry name" value="FHA"/>
    <property type="match status" value="1"/>
</dbReference>
<dbReference type="CDD" id="cd22671">
    <property type="entry name" value="FHA_APTX-like"/>
    <property type="match status" value="1"/>
</dbReference>
<organism evidence="4">
    <name type="scientific">Aureoumbra lagunensis</name>
    <dbReference type="NCBI Taxonomy" id="44058"/>
    <lineage>
        <taxon>Eukaryota</taxon>
        <taxon>Sar</taxon>
        <taxon>Stramenopiles</taxon>
        <taxon>Ochrophyta</taxon>
        <taxon>Pelagophyceae</taxon>
        <taxon>Pelagomonadales</taxon>
        <taxon>Aureoumbra</taxon>
    </lineage>
</organism>
<dbReference type="EMBL" id="HBIJ01002537">
    <property type="protein sequence ID" value="CAE0360996.1"/>
    <property type="molecule type" value="Transcribed_RNA"/>
</dbReference>
<evidence type="ECO:0000259" key="3">
    <source>
        <dbReference type="Pfam" id="PF00498"/>
    </source>
</evidence>
<dbReference type="GO" id="GO:0003723">
    <property type="term" value="F:RNA binding"/>
    <property type="evidence" value="ECO:0007669"/>
    <property type="project" value="UniProtKB-KW"/>
</dbReference>
<keyword evidence="1" id="KW-0694">RNA-binding</keyword>